<sequence length="250" mass="28637">MHETQEKSVFVMEDSEQILHNDSFTLQYQLKSRKRKRRHKKQAGNFHSNPLPSMSEEAKFVLKQLLEEMKTNNNSIDMTPMDENGGLGHCSREGHIRKVFEDSSETDGHLTRAGHPNGSYRFFTSSVSKTQSQHITDVSTCGMSDLAQFVEMETHRVNKDHTNIPKLPFIGEEDKTTSRKLQVAAKDNCVLPHNGLLEHMSSMEKTFVITPIGFDSRYGTPLDFRNLELPPIEITKQAHEKCSQWLNNYT</sequence>
<dbReference type="AlphaFoldDB" id="A0ABD3T4J1"/>
<reference evidence="2 3" key="1">
    <citation type="submission" date="2024-11" db="EMBL/GenBank/DDBJ databases">
        <title>Chromosome-level genome assembly of the freshwater bivalve Anodonta woodiana.</title>
        <authorList>
            <person name="Chen X."/>
        </authorList>
    </citation>
    <scope>NUCLEOTIDE SEQUENCE [LARGE SCALE GENOMIC DNA]</scope>
    <source>
        <strain evidence="2">MN2024</strain>
        <tissue evidence="2">Gills</tissue>
    </source>
</reference>
<feature type="compositionally biased region" description="Basic residues" evidence="1">
    <location>
        <begin position="31"/>
        <end position="42"/>
    </location>
</feature>
<proteinExistence type="predicted"/>
<keyword evidence="3" id="KW-1185">Reference proteome</keyword>
<organism evidence="2 3">
    <name type="scientific">Sinanodonta woodiana</name>
    <name type="common">Chinese pond mussel</name>
    <name type="synonym">Anodonta woodiana</name>
    <dbReference type="NCBI Taxonomy" id="1069815"/>
    <lineage>
        <taxon>Eukaryota</taxon>
        <taxon>Metazoa</taxon>
        <taxon>Spiralia</taxon>
        <taxon>Lophotrochozoa</taxon>
        <taxon>Mollusca</taxon>
        <taxon>Bivalvia</taxon>
        <taxon>Autobranchia</taxon>
        <taxon>Heteroconchia</taxon>
        <taxon>Palaeoheterodonta</taxon>
        <taxon>Unionida</taxon>
        <taxon>Unionoidea</taxon>
        <taxon>Unionidae</taxon>
        <taxon>Unioninae</taxon>
        <taxon>Sinanodonta</taxon>
    </lineage>
</organism>
<dbReference type="Proteomes" id="UP001634394">
    <property type="component" value="Unassembled WGS sequence"/>
</dbReference>
<feature type="region of interest" description="Disordered" evidence="1">
    <location>
        <begin position="30"/>
        <end position="52"/>
    </location>
</feature>
<evidence type="ECO:0000313" key="2">
    <source>
        <dbReference type="EMBL" id="KAL3831829.1"/>
    </source>
</evidence>
<accession>A0ABD3T4J1</accession>
<protein>
    <submittedName>
        <fullName evidence="2">Uncharacterized protein</fullName>
    </submittedName>
</protein>
<comment type="caution">
    <text evidence="2">The sequence shown here is derived from an EMBL/GenBank/DDBJ whole genome shotgun (WGS) entry which is preliminary data.</text>
</comment>
<dbReference type="EMBL" id="JBJQND010000019">
    <property type="protein sequence ID" value="KAL3831829.1"/>
    <property type="molecule type" value="Genomic_DNA"/>
</dbReference>
<evidence type="ECO:0000313" key="3">
    <source>
        <dbReference type="Proteomes" id="UP001634394"/>
    </source>
</evidence>
<gene>
    <name evidence="2" type="ORF">ACJMK2_023531</name>
</gene>
<evidence type="ECO:0000256" key="1">
    <source>
        <dbReference type="SAM" id="MobiDB-lite"/>
    </source>
</evidence>
<name>A0ABD3T4J1_SINWO</name>